<keyword evidence="5" id="KW-1185">Reference proteome</keyword>
<evidence type="ECO:0000256" key="3">
    <source>
        <dbReference type="SAM" id="SignalP"/>
    </source>
</evidence>
<dbReference type="Proteomes" id="UP000799770">
    <property type="component" value="Unassembled WGS sequence"/>
</dbReference>
<name>A0A6A5Z386_9PLEO</name>
<evidence type="ECO:0000313" key="5">
    <source>
        <dbReference type="Proteomes" id="UP000799770"/>
    </source>
</evidence>
<feature type="compositionally biased region" description="Low complexity" evidence="1">
    <location>
        <begin position="29"/>
        <end position="56"/>
    </location>
</feature>
<organism evidence="4 5">
    <name type="scientific">Lophiotrema nucula</name>
    <dbReference type="NCBI Taxonomy" id="690887"/>
    <lineage>
        <taxon>Eukaryota</taxon>
        <taxon>Fungi</taxon>
        <taxon>Dikarya</taxon>
        <taxon>Ascomycota</taxon>
        <taxon>Pezizomycotina</taxon>
        <taxon>Dothideomycetes</taxon>
        <taxon>Pleosporomycetidae</taxon>
        <taxon>Pleosporales</taxon>
        <taxon>Lophiotremataceae</taxon>
        <taxon>Lophiotrema</taxon>
    </lineage>
</organism>
<dbReference type="PANTHER" id="PTHR34883:SF8">
    <property type="entry name" value="EXTRACELLULAR SERINE-RICH PROTEIN (AFU_ORTHOLOGUE AFUA_6G00670)"/>
    <property type="match status" value="1"/>
</dbReference>
<feature type="region of interest" description="Disordered" evidence="1">
    <location>
        <begin position="29"/>
        <end position="63"/>
    </location>
</feature>
<feature type="transmembrane region" description="Helical" evidence="2">
    <location>
        <begin position="222"/>
        <end position="244"/>
    </location>
</feature>
<sequence>MAKPLSRITLAGLALLSLSAVGYGQTAERVSTTATTTARPSTTATTTSPASAKTHTVQVGKGDHTFKPDVTKADVGDIVEFQFFPANHSVVRAEYEYPCIPIDTLSPADADISFFSGFHPVSSILDDPPTWRVRVNDTKPIFFYCSAPDSCIKYGMVGVINPSKSSDLDHQQGLAKHAGYMLQPGEPFPAEGTPTVPPSSLPSDPSAVPIPKSGGKHLSPGVIAGIVIAGVFVFVLGALLFFFIGRTRTLEDEAERKDSTIVHRTPMTPTASSHFSNPFTGGGTGAMHERMPPAYFGGVELKTPASQVQSSRVSSSACHRSTGGTFDLSPMGVYQRTHEEDDTYKMATSSDFAQNESPVLGGWGQVSFGPQPFGVRQNQNGFAPSPHVSPRARGAAAPSYFERQQTELVEADGREIPRMF</sequence>
<dbReference type="EMBL" id="ML977328">
    <property type="protein sequence ID" value="KAF2113463.1"/>
    <property type="molecule type" value="Genomic_DNA"/>
</dbReference>
<dbReference type="PANTHER" id="PTHR34883">
    <property type="entry name" value="SERINE-RICH PROTEIN, PUTATIVE-RELATED-RELATED"/>
    <property type="match status" value="1"/>
</dbReference>
<feature type="signal peptide" evidence="3">
    <location>
        <begin position="1"/>
        <end position="24"/>
    </location>
</feature>
<keyword evidence="2" id="KW-0472">Membrane</keyword>
<evidence type="ECO:0000313" key="4">
    <source>
        <dbReference type="EMBL" id="KAF2113463.1"/>
    </source>
</evidence>
<accession>A0A6A5Z386</accession>
<feature type="chain" id="PRO_5025347730" description="Cupredoxin" evidence="3">
    <location>
        <begin position="25"/>
        <end position="420"/>
    </location>
</feature>
<keyword evidence="3" id="KW-0732">Signal</keyword>
<keyword evidence="2" id="KW-0812">Transmembrane</keyword>
<dbReference type="InterPro" id="IPR052953">
    <property type="entry name" value="Ser-rich/MCO-related"/>
</dbReference>
<evidence type="ECO:0008006" key="6">
    <source>
        <dbReference type="Google" id="ProtNLM"/>
    </source>
</evidence>
<evidence type="ECO:0000256" key="1">
    <source>
        <dbReference type="SAM" id="MobiDB-lite"/>
    </source>
</evidence>
<dbReference type="CDD" id="cd00920">
    <property type="entry name" value="Cupredoxin"/>
    <property type="match status" value="1"/>
</dbReference>
<proteinExistence type="predicted"/>
<reference evidence="4" key="1">
    <citation type="journal article" date="2020" name="Stud. Mycol.">
        <title>101 Dothideomycetes genomes: a test case for predicting lifestyles and emergence of pathogens.</title>
        <authorList>
            <person name="Haridas S."/>
            <person name="Albert R."/>
            <person name="Binder M."/>
            <person name="Bloem J."/>
            <person name="Labutti K."/>
            <person name="Salamov A."/>
            <person name="Andreopoulos B."/>
            <person name="Baker S."/>
            <person name="Barry K."/>
            <person name="Bills G."/>
            <person name="Bluhm B."/>
            <person name="Cannon C."/>
            <person name="Castanera R."/>
            <person name="Culley D."/>
            <person name="Daum C."/>
            <person name="Ezra D."/>
            <person name="Gonzalez J."/>
            <person name="Henrissat B."/>
            <person name="Kuo A."/>
            <person name="Liang C."/>
            <person name="Lipzen A."/>
            <person name="Lutzoni F."/>
            <person name="Magnuson J."/>
            <person name="Mondo S."/>
            <person name="Nolan M."/>
            <person name="Ohm R."/>
            <person name="Pangilinan J."/>
            <person name="Park H.-J."/>
            <person name="Ramirez L."/>
            <person name="Alfaro M."/>
            <person name="Sun H."/>
            <person name="Tritt A."/>
            <person name="Yoshinaga Y."/>
            <person name="Zwiers L.-H."/>
            <person name="Turgeon B."/>
            <person name="Goodwin S."/>
            <person name="Spatafora J."/>
            <person name="Crous P."/>
            <person name="Grigoriev I."/>
        </authorList>
    </citation>
    <scope>NUCLEOTIDE SEQUENCE</scope>
    <source>
        <strain evidence="4">CBS 627.86</strain>
    </source>
</reference>
<protein>
    <recommendedName>
        <fullName evidence="6">Cupredoxin</fullName>
    </recommendedName>
</protein>
<dbReference type="CDD" id="cd12087">
    <property type="entry name" value="TM_EGFR-like"/>
    <property type="match status" value="1"/>
</dbReference>
<gene>
    <name evidence="4" type="ORF">BDV96DRAFT_689015</name>
</gene>
<evidence type="ECO:0000256" key="2">
    <source>
        <dbReference type="SAM" id="Phobius"/>
    </source>
</evidence>
<feature type="region of interest" description="Disordered" evidence="1">
    <location>
        <begin position="186"/>
        <end position="205"/>
    </location>
</feature>
<keyword evidence="2" id="KW-1133">Transmembrane helix</keyword>
<dbReference type="Gene3D" id="2.60.40.420">
    <property type="entry name" value="Cupredoxins - blue copper proteins"/>
    <property type="match status" value="1"/>
</dbReference>
<dbReference type="AlphaFoldDB" id="A0A6A5Z386"/>
<dbReference type="SUPFAM" id="SSF49503">
    <property type="entry name" value="Cupredoxins"/>
    <property type="match status" value="1"/>
</dbReference>
<dbReference type="OrthoDB" id="2331100at2759"/>
<dbReference type="InterPro" id="IPR008972">
    <property type="entry name" value="Cupredoxin"/>
</dbReference>